<dbReference type="InterPro" id="IPR011339">
    <property type="entry name" value="ISCU"/>
</dbReference>
<evidence type="ECO:0000313" key="5">
    <source>
        <dbReference type="Proteomes" id="UP000823046"/>
    </source>
</evidence>
<evidence type="ECO:0000256" key="1">
    <source>
        <dbReference type="ARBA" id="ARBA00006420"/>
    </source>
</evidence>
<name>A0ABQ7JES3_9APIC</name>
<dbReference type="CDD" id="cd06664">
    <property type="entry name" value="IscU_like"/>
    <property type="match status" value="1"/>
</dbReference>
<dbReference type="SUPFAM" id="SSF82649">
    <property type="entry name" value="SufE/NifU"/>
    <property type="match status" value="1"/>
</dbReference>
<keyword evidence="2" id="KW-0479">Metal-binding</keyword>
<comment type="cofactor">
    <cofactor evidence="2">
        <name>[2Fe-2S] cluster</name>
        <dbReference type="ChEBI" id="CHEBI:190135"/>
    </cofactor>
</comment>
<comment type="similarity">
    <text evidence="1 2">Belongs to the NifU family.</text>
</comment>
<dbReference type="EMBL" id="JADAQX010000046">
    <property type="protein sequence ID" value="KAF8822507.1"/>
    <property type="molecule type" value="Genomic_DNA"/>
</dbReference>
<dbReference type="InterPro" id="IPR002871">
    <property type="entry name" value="NIF_FeS_clus_asmbl_NifU_N"/>
</dbReference>
<keyword evidence="2" id="KW-0408">Iron</keyword>
<comment type="caution">
    <text evidence="4">The sequence shown here is derived from an EMBL/GenBank/DDBJ whole genome shotgun (WGS) entry which is preliminary data.</text>
</comment>
<sequence>MSSLKSSFEVTPLPEFPSIANSVEVAAGHSSGNVRFGGNLSQPENQDQYGRAPCEFPSGEPNFTRPPGNNTGQNIVEVPKIYYKKVYKERIVEVPQVHTQVVLKEVIVPEKYDVPIVHPREVPVEQQIERNVPVPVDVVTTLKFEMRQLVPKHTVVREQVILPRYIEVPVPTHIVQVEEFEKTMVPGPPIKDYVWPHSELGNEPGEMFQSMMTQTVAFNDSSFILSRMLPVKKLLLGATRLPEFLASQESFFPSVTRYRSASFLLSSRRQQRNYSDEVHEHFQKPKNVGKFDKNDSTIGTAIVGKAACGDVIKLQVKVENDTIVDARFKTFGCGSAIASSSYVTELIKGKSCTDALYVKNTEIAEHLKLPPVKIHCSLLAEDAVRHAIKDYQQKQSELSPKET</sequence>
<dbReference type="PANTHER" id="PTHR10093">
    <property type="entry name" value="IRON-SULFUR CLUSTER ASSEMBLY ENZYME NIFU HOMOLOG"/>
    <property type="match status" value="1"/>
</dbReference>
<keyword evidence="2" id="KW-0809">Transit peptide</keyword>
<evidence type="ECO:0000259" key="3">
    <source>
        <dbReference type="Pfam" id="PF01592"/>
    </source>
</evidence>
<dbReference type="Proteomes" id="UP000823046">
    <property type="component" value="Unassembled WGS sequence"/>
</dbReference>
<dbReference type="Pfam" id="PF01592">
    <property type="entry name" value="NifU_N"/>
    <property type="match status" value="1"/>
</dbReference>
<dbReference type="Gene3D" id="3.90.1010.10">
    <property type="match status" value="1"/>
</dbReference>
<gene>
    <name evidence="4" type="ORF">IE077_000569</name>
</gene>
<keyword evidence="2" id="KW-0411">Iron-sulfur</keyword>
<evidence type="ECO:0000256" key="2">
    <source>
        <dbReference type="RuleBase" id="RU362089"/>
    </source>
</evidence>
<keyword evidence="2" id="KW-0001">2Fe-2S</keyword>
<accession>A0ABQ7JES3</accession>
<dbReference type="NCBIfam" id="TIGR01999">
    <property type="entry name" value="iscU"/>
    <property type="match status" value="1"/>
</dbReference>
<comment type="subcellular location">
    <subcellularLocation>
        <location evidence="2">Mitochondrion matrix</location>
    </subcellularLocation>
</comment>
<organism evidence="4 5">
    <name type="scientific">Cardiosporidium cionae</name>
    <dbReference type="NCBI Taxonomy" id="476202"/>
    <lineage>
        <taxon>Eukaryota</taxon>
        <taxon>Sar</taxon>
        <taxon>Alveolata</taxon>
        <taxon>Apicomplexa</taxon>
        <taxon>Aconoidasida</taxon>
        <taxon>Nephromycida</taxon>
        <taxon>Cardiosporidium</taxon>
    </lineage>
</organism>
<feature type="domain" description="NIF system FeS cluster assembly NifU N-terminal" evidence="3">
    <location>
        <begin position="274"/>
        <end position="396"/>
    </location>
</feature>
<evidence type="ECO:0000313" key="4">
    <source>
        <dbReference type="EMBL" id="KAF8822507.1"/>
    </source>
</evidence>
<reference evidence="4 5" key="1">
    <citation type="journal article" date="2020" name="bioRxiv">
        <title>Metabolic contributions of an alphaproteobacterial endosymbiont in the apicomplexan Cardiosporidium cionae.</title>
        <authorList>
            <person name="Hunter E.S."/>
            <person name="Paight C.J."/>
            <person name="Lane C.E."/>
        </authorList>
    </citation>
    <scope>NUCLEOTIDE SEQUENCE [LARGE SCALE GENOMIC DNA]</scope>
    <source>
        <strain evidence="4">ESH_2018</strain>
    </source>
</reference>
<protein>
    <recommendedName>
        <fullName evidence="2">Iron-sulfur cluster assembly protein</fullName>
    </recommendedName>
</protein>
<keyword evidence="2" id="KW-0496">Mitochondrion</keyword>
<proteinExistence type="inferred from homology"/>
<keyword evidence="5" id="KW-1185">Reference proteome</keyword>
<comment type="function">
    <text evidence="2">Scaffold protein for the de novo synthesis of iron-sulfur (Fe-S) clusters within mitochondria, which is required for maturation of both mitochondrial and cytoplasmic [2Fe-2S] and [4Fe-4S] proteins.</text>
</comment>